<evidence type="ECO:0000313" key="3">
    <source>
        <dbReference type="EMBL" id="AOV62070.1"/>
    </source>
</evidence>
<feature type="region of interest" description="Disordered" evidence="2">
    <location>
        <begin position="1"/>
        <end position="56"/>
    </location>
</feature>
<accession>A0A1D8KTS8</accession>
<keyword evidence="5" id="KW-1185">Reference proteome</keyword>
<dbReference type="RefSeq" id="YP_009323079.1">
    <property type="nucleotide sequence ID" value="NC_031927.1"/>
</dbReference>
<evidence type="ECO:0000313" key="4">
    <source>
        <dbReference type="EMBL" id="AOV62333.1"/>
    </source>
</evidence>
<dbReference type="EMBL" id="KU686213">
    <property type="protein sequence ID" value="AOV62333.1"/>
    <property type="molecule type" value="Genomic_DNA"/>
</dbReference>
<dbReference type="Proteomes" id="UP000203902">
    <property type="component" value="Segment"/>
</dbReference>
<feature type="coiled-coil region" evidence="1">
    <location>
        <begin position="256"/>
        <end position="283"/>
    </location>
</feature>
<sequence length="381" mass="41409">MENVVTKGAKAAEPMEKVPTSVVPGQSITDLGGPTPENYTNEPDGPAKLKDASAPLKQVKDVVNKGAASADGMKEIVGKSAIPSGEGTTDARSAGSQAEKVPASVVPGQTRKEEIEAEGEVVAEEEISSEEIAMAELDIEEDVTALLSGEELSEEFQSKARIIFEAAIRNKVAVAKEELQAAYEEKLTEELATVRTSLSERVDAYLEYVADEWMAENAIAVEHGLRTEMTESFLKGMHSLFSEHYVSVPEERFDVVESMVERLDEMESNLNEQIERNVALNSRLSEAVSETILADVSEGLAETQKDKLAALAENVEFDSEVGYRGKLESLKESYFSSGSSASLSARNSVEDLTEEVGTQDIKPEYSSQMASLLEHLDRFSK</sequence>
<dbReference type="Pfam" id="PF25623">
    <property type="entry name" value="T4_CASP"/>
    <property type="match status" value="1"/>
</dbReference>
<dbReference type="Proteomes" id="UP000226384">
    <property type="component" value="Segment"/>
</dbReference>
<proteinExistence type="predicted"/>
<name>A0A1D8KTS8_9CAUD</name>
<feature type="region of interest" description="Disordered" evidence="2">
    <location>
        <begin position="78"/>
        <end position="107"/>
    </location>
</feature>
<dbReference type="EMBL" id="KU686212">
    <property type="protein sequence ID" value="AOV62070.1"/>
    <property type="molecule type" value="Genomic_DNA"/>
</dbReference>
<dbReference type="GeneID" id="30308200"/>
<feature type="compositionally biased region" description="Polar residues" evidence="2">
    <location>
        <begin position="86"/>
        <end position="96"/>
    </location>
</feature>
<gene>
    <name evidence="3" type="ORF">C490910_146</name>
    <name evidence="4" type="ORF">S420910_145</name>
</gene>
<protein>
    <submittedName>
        <fullName evidence="3">Prohead core scaffold protein</fullName>
    </submittedName>
</protein>
<dbReference type="OrthoDB" id="10804at10239"/>
<evidence type="ECO:0000256" key="2">
    <source>
        <dbReference type="SAM" id="MobiDB-lite"/>
    </source>
</evidence>
<evidence type="ECO:0000256" key="1">
    <source>
        <dbReference type="SAM" id="Coils"/>
    </source>
</evidence>
<reference evidence="5 6" key="1">
    <citation type="journal article" date="2016" name="Virology">
        <title>The genomic content and context of auxiliary metabolic genes in marine cyanomyoviruses.</title>
        <authorList>
            <person name="Crummett L.T."/>
            <person name="Puxty R.J."/>
            <person name="Weihe C."/>
            <person name="Marston M.F."/>
            <person name="Martiny J.B."/>
        </authorList>
    </citation>
    <scope>NUCLEOTIDE SEQUENCE [LARGE SCALE GENOMIC DNA]</scope>
    <source>
        <strain evidence="3">0910CC49</strain>
        <strain evidence="4">0910SB42</strain>
    </source>
</reference>
<evidence type="ECO:0000313" key="6">
    <source>
        <dbReference type="Proteomes" id="UP000226384"/>
    </source>
</evidence>
<dbReference type="KEGG" id="vg:30308200"/>
<evidence type="ECO:0000313" key="5">
    <source>
        <dbReference type="Proteomes" id="UP000203902"/>
    </source>
</evidence>
<organism evidence="3 5">
    <name type="scientific">Synechococcus phage S-CAM7</name>
    <dbReference type="NCBI Taxonomy" id="1883368"/>
    <lineage>
        <taxon>Viruses</taxon>
        <taxon>Duplodnaviria</taxon>
        <taxon>Heunggongvirae</taxon>
        <taxon>Uroviricota</taxon>
        <taxon>Caudoviricetes</taxon>
        <taxon>Pantevenvirales</taxon>
        <taxon>Kyanoviridae</taxon>
        <taxon>Mazuvirus</taxon>
        <taxon>Mazuvirus scam7</taxon>
    </lineage>
</organism>
<dbReference type="InterPro" id="IPR057966">
    <property type="entry name" value="T4_SCAF"/>
</dbReference>
<keyword evidence="1" id="KW-0175">Coiled coil</keyword>